<name>A0A9P8UCC8_9PEZI</name>
<dbReference type="OrthoDB" id="5989428at2759"/>
<proteinExistence type="predicted"/>
<comment type="caution">
    <text evidence="1">The sequence shown here is derived from an EMBL/GenBank/DDBJ whole genome shotgun (WGS) entry which is preliminary data.</text>
</comment>
<dbReference type="RefSeq" id="XP_045952136.1">
    <property type="nucleotide sequence ID" value="XM_046094942.1"/>
</dbReference>
<dbReference type="GeneID" id="70123835"/>
<evidence type="ECO:0000313" key="1">
    <source>
        <dbReference type="EMBL" id="KAH6645622.1"/>
    </source>
</evidence>
<dbReference type="EMBL" id="JAGPXC010000011">
    <property type="protein sequence ID" value="KAH6645622.1"/>
    <property type="molecule type" value="Genomic_DNA"/>
</dbReference>
<sequence length="143" mass="16070">MEPSRSCAISARPTGNEYINSSFCSTNSTSFLFLSPHHHHHLHHRHYLHCLHYLHPPSPTFTRLHPPSPTFTTFTHLHPPSPAFTHLHPPSLPSPTFTHLHPPSPTFTRLHPPSPTLITLITSACSISLCFVPADVVSRRFQS</sequence>
<evidence type="ECO:0000313" key="2">
    <source>
        <dbReference type="Proteomes" id="UP000758603"/>
    </source>
</evidence>
<protein>
    <submittedName>
        <fullName evidence="1">Uncharacterized protein</fullName>
    </submittedName>
</protein>
<keyword evidence="2" id="KW-1185">Reference proteome</keyword>
<dbReference type="Proteomes" id="UP000758603">
    <property type="component" value="Unassembled WGS sequence"/>
</dbReference>
<dbReference type="AlphaFoldDB" id="A0A9P8UCC8"/>
<accession>A0A9P8UCC8</accession>
<organism evidence="1 2">
    <name type="scientific">Truncatella angustata</name>
    <dbReference type="NCBI Taxonomy" id="152316"/>
    <lineage>
        <taxon>Eukaryota</taxon>
        <taxon>Fungi</taxon>
        <taxon>Dikarya</taxon>
        <taxon>Ascomycota</taxon>
        <taxon>Pezizomycotina</taxon>
        <taxon>Sordariomycetes</taxon>
        <taxon>Xylariomycetidae</taxon>
        <taxon>Amphisphaeriales</taxon>
        <taxon>Sporocadaceae</taxon>
        <taxon>Truncatella</taxon>
    </lineage>
</organism>
<gene>
    <name evidence="1" type="ORF">BKA67DRAFT_120342</name>
</gene>
<reference evidence="1" key="1">
    <citation type="journal article" date="2021" name="Nat. Commun.">
        <title>Genetic determinants of endophytism in the Arabidopsis root mycobiome.</title>
        <authorList>
            <person name="Mesny F."/>
            <person name="Miyauchi S."/>
            <person name="Thiergart T."/>
            <person name="Pickel B."/>
            <person name="Atanasova L."/>
            <person name="Karlsson M."/>
            <person name="Huettel B."/>
            <person name="Barry K.W."/>
            <person name="Haridas S."/>
            <person name="Chen C."/>
            <person name="Bauer D."/>
            <person name="Andreopoulos W."/>
            <person name="Pangilinan J."/>
            <person name="LaButti K."/>
            <person name="Riley R."/>
            <person name="Lipzen A."/>
            <person name="Clum A."/>
            <person name="Drula E."/>
            <person name="Henrissat B."/>
            <person name="Kohler A."/>
            <person name="Grigoriev I.V."/>
            <person name="Martin F.M."/>
            <person name="Hacquard S."/>
        </authorList>
    </citation>
    <scope>NUCLEOTIDE SEQUENCE</scope>
    <source>
        <strain evidence="1">MPI-SDFR-AT-0073</strain>
    </source>
</reference>